<evidence type="ECO:0000256" key="2">
    <source>
        <dbReference type="ARBA" id="ARBA00004651"/>
    </source>
</evidence>
<dbReference type="InterPro" id="IPR005467">
    <property type="entry name" value="His_kinase_dom"/>
</dbReference>
<dbReference type="EC" id="2.7.13.3" evidence="3"/>
<dbReference type="Pfam" id="PF02518">
    <property type="entry name" value="HATPase_c"/>
    <property type="match status" value="1"/>
</dbReference>
<evidence type="ECO:0000256" key="3">
    <source>
        <dbReference type="ARBA" id="ARBA00012438"/>
    </source>
</evidence>
<dbReference type="STRING" id="1533.SAMN05443638_11317"/>
<dbReference type="SUPFAM" id="SSF55874">
    <property type="entry name" value="ATPase domain of HSP90 chaperone/DNA topoisomerase II/histidine kinase"/>
    <property type="match status" value="1"/>
</dbReference>
<feature type="transmembrane region" description="Helical" evidence="11">
    <location>
        <begin position="36"/>
        <end position="55"/>
    </location>
</feature>
<dbReference type="GO" id="GO:0004721">
    <property type="term" value="F:phosphoprotein phosphatase activity"/>
    <property type="evidence" value="ECO:0007669"/>
    <property type="project" value="TreeGrafter"/>
</dbReference>
<feature type="domain" description="Histidine kinase" evidence="12">
    <location>
        <begin position="126"/>
        <end position="332"/>
    </location>
</feature>
<dbReference type="InterPro" id="IPR036097">
    <property type="entry name" value="HisK_dim/P_sf"/>
</dbReference>
<comment type="subcellular location">
    <subcellularLocation>
        <location evidence="2">Cell membrane</location>
        <topology evidence="2">Multi-pass membrane protein</topology>
    </subcellularLocation>
</comment>
<dbReference type="PANTHER" id="PTHR45453">
    <property type="entry name" value="PHOSPHATE REGULON SENSOR PROTEIN PHOR"/>
    <property type="match status" value="1"/>
</dbReference>
<evidence type="ECO:0000256" key="7">
    <source>
        <dbReference type="ARBA" id="ARBA00022777"/>
    </source>
</evidence>
<keyword evidence="9" id="KW-0902">Two-component regulatory system</keyword>
<name>A0A1M4WN53_9CLOT</name>
<feature type="transmembrane region" description="Helical" evidence="11">
    <location>
        <begin position="12"/>
        <end position="30"/>
    </location>
</feature>
<proteinExistence type="predicted"/>
<dbReference type="PROSITE" id="PS50109">
    <property type="entry name" value="HIS_KIN"/>
    <property type="match status" value="1"/>
</dbReference>
<evidence type="ECO:0000256" key="9">
    <source>
        <dbReference type="ARBA" id="ARBA00023012"/>
    </source>
</evidence>
<evidence type="ECO:0000313" key="13">
    <source>
        <dbReference type="EMBL" id="SHE82617.1"/>
    </source>
</evidence>
<accession>A0A1M4WN53</accession>
<keyword evidence="6 11" id="KW-0812">Transmembrane</keyword>
<evidence type="ECO:0000256" key="6">
    <source>
        <dbReference type="ARBA" id="ARBA00022692"/>
    </source>
</evidence>
<dbReference type="GO" id="GO:0000155">
    <property type="term" value="F:phosphorelay sensor kinase activity"/>
    <property type="evidence" value="ECO:0007669"/>
    <property type="project" value="InterPro"/>
</dbReference>
<dbReference type="GO" id="GO:0016036">
    <property type="term" value="P:cellular response to phosphate starvation"/>
    <property type="evidence" value="ECO:0007669"/>
    <property type="project" value="TreeGrafter"/>
</dbReference>
<evidence type="ECO:0000313" key="14">
    <source>
        <dbReference type="Proteomes" id="UP000184035"/>
    </source>
</evidence>
<dbReference type="InterPro" id="IPR036890">
    <property type="entry name" value="HATPase_C_sf"/>
</dbReference>
<dbReference type="InterPro" id="IPR004358">
    <property type="entry name" value="Sig_transdc_His_kin-like_C"/>
</dbReference>
<keyword evidence="4" id="KW-1003">Cell membrane</keyword>
<reference evidence="13 14" key="1">
    <citation type="submission" date="2016-11" db="EMBL/GenBank/DDBJ databases">
        <authorList>
            <person name="Jaros S."/>
            <person name="Januszkiewicz K."/>
            <person name="Wedrychowicz H."/>
        </authorList>
    </citation>
    <scope>NUCLEOTIDE SEQUENCE [LARGE SCALE GENOMIC DNA]</scope>
    <source>
        <strain evidence="13 14">DSM 2631</strain>
    </source>
</reference>
<gene>
    <name evidence="13" type="ORF">SAMN05443638_11317</name>
</gene>
<sequence length="338" mass="39524">MRILDYFKDKFLFLFINLMLFLFISIIMIIGNMSIIIIFLIFLIWFLPLLSYILIELIKYKIYYDEISGVLNNLDKKYLLPEVIKKPNFIEGKIIYDVLKDVNKNMHEHVNKYRDIQKDYREYIETWVHEIKTPIASTRLIIENNENSITNSIGYEIKKIEGFIDQVLYYSRSNEVNKDYIVKKFSLKTVVTNTVKKNSRDFIRKKIILDIHKLNGFVYSDSKWIEFILNQIIGNSIKYSKSENAIIKIYSKENKNNTILTIEDNGVGIIDKDVNRVFLKGFTGENGRTYGKSTGIGLYLCKKLCENLGLGLSLTSKYNIGTKVNIIFPIGNNTLIKY</sequence>
<keyword evidence="8 11" id="KW-1133">Transmembrane helix</keyword>
<evidence type="ECO:0000256" key="1">
    <source>
        <dbReference type="ARBA" id="ARBA00000085"/>
    </source>
</evidence>
<evidence type="ECO:0000259" key="12">
    <source>
        <dbReference type="PROSITE" id="PS50109"/>
    </source>
</evidence>
<keyword evidence="5" id="KW-0808">Transferase</keyword>
<dbReference type="SMART" id="SM00387">
    <property type="entry name" value="HATPase_c"/>
    <property type="match status" value="1"/>
</dbReference>
<dbReference type="GO" id="GO:0005886">
    <property type="term" value="C:plasma membrane"/>
    <property type="evidence" value="ECO:0007669"/>
    <property type="project" value="UniProtKB-SubCell"/>
</dbReference>
<keyword evidence="10 11" id="KW-0472">Membrane</keyword>
<evidence type="ECO:0000256" key="4">
    <source>
        <dbReference type="ARBA" id="ARBA00022475"/>
    </source>
</evidence>
<dbReference type="Proteomes" id="UP000184035">
    <property type="component" value="Unassembled WGS sequence"/>
</dbReference>
<comment type="catalytic activity">
    <reaction evidence="1">
        <text>ATP + protein L-histidine = ADP + protein N-phospho-L-histidine.</text>
        <dbReference type="EC" id="2.7.13.3"/>
    </reaction>
</comment>
<dbReference type="InterPro" id="IPR050351">
    <property type="entry name" value="BphY/WalK/GraS-like"/>
</dbReference>
<keyword evidence="14" id="KW-1185">Reference proteome</keyword>
<protein>
    <recommendedName>
        <fullName evidence="3">histidine kinase</fullName>
        <ecNumber evidence="3">2.7.13.3</ecNumber>
    </recommendedName>
</protein>
<dbReference type="PANTHER" id="PTHR45453:SF2">
    <property type="entry name" value="HISTIDINE KINASE"/>
    <property type="match status" value="1"/>
</dbReference>
<dbReference type="SUPFAM" id="SSF47384">
    <property type="entry name" value="Homodimeric domain of signal transducing histidine kinase"/>
    <property type="match status" value="1"/>
</dbReference>
<evidence type="ECO:0000256" key="11">
    <source>
        <dbReference type="SAM" id="Phobius"/>
    </source>
</evidence>
<organism evidence="13 14">
    <name type="scientific">Clostridium fallax</name>
    <dbReference type="NCBI Taxonomy" id="1533"/>
    <lineage>
        <taxon>Bacteria</taxon>
        <taxon>Bacillati</taxon>
        <taxon>Bacillota</taxon>
        <taxon>Clostridia</taxon>
        <taxon>Eubacteriales</taxon>
        <taxon>Clostridiaceae</taxon>
        <taxon>Clostridium</taxon>
    </lineage>
</organism>
<dbReference type="PRINTS" id="PR00344">
    <property type="entry name" value="BCTRLSENSOR"/>
</dbReference>
<evidence type="ECO:0000256" key="5">
    <source>
        <dbReference type="ARBA" id="ARBA00022679"/>
    </source>
</evidence>
<dbReference type="OrthoDB" id="9780487at2"/>
<evidence type="ECO:0000256" key="10">
    <source>
        <dbReference type="ARBA" id="ARBA00023136"/>
    </source>
</evidence>
<keyword evidence="7 13" id="KW-0418">Kinase</keyword>
<dbReference type="Gene3D" id="3.30.565.10">
    <property type="entry name" value="Histidine kinase-like ATPase, C-terminal domain"/>
    <property type="match status" value="1"/>
</dbReference>
<dbReference type="AlphaFoldDB" id="A0A1M4WN53"/>
<evidence type="ECO:0000256" key="8">
    <source>
        <dbReference type="ARBA" id="ARBA00022989"/>
    </source>
</evidence>
<dbReference type="InterPro" id="IPR003594">
    <property type="entry name" value="HATPase_dom"/>
</dbReference>
<dbReference type="RefSeq" id="WP_072895886.1">
    <property type="nucleotide sequence ID" value="NZ_FQVM01000013.1"/>
</dbReference>
<dbReference type="EMBL" id="FQVM01000013">
    <property type="protein sequence ID" value="SHE82617.1"/>
    <property type="molecule type" value="Genomic_DNA"/>
</dbReference>